<evidence type="ECO:0000313" key="1">
    <source>
        <dbReference type="EMBL" id="OLP87082.1"/>
    </source>
</evidence>
<reference evidence="1 2" key="1">
    <citation type="submission" date="2016-02" db="EMBL/GenBank/DDBJ databases">
        <title>Genome analysis of coral dinoflagellate symbionts highlights evolutionary adaptations to a symbiotic lifestyle.</title>
        <authorList>
            <person name="Aranda M."/>
            <person name="Li Y."/>
            <person name="Liew Y.J."/>
            <person name="Baumgarten S."/>
            <person name="Simakov O."/>
            <person name="Wilson M."/>
            <person name="Piel J."/>
            <person name="Ashoor H."/>
            <person name="Bougouffa S."/>
            <person name="Bajic V.B."/>
            <person name="Ryu T."/>
            <person name="Ravasi T."/>
            <person name="Bayer T."/>
            <person name="Micklem G."/>
            <person name="Kim H."/>
            <person name="Bhak J."/>
            <person name="Lajeunesse T.C."/>
            <person name="Voolstra C.R."/>
        </authorList>
    </citation>
    <scope>NUCLEOTIDE SEQUENCE [LARGE SCALE GENOMIC DNA]</scope>
    <source>
        <strain evidence="1 2">CCMP2467</strain>
    </source>
</reference>
<protein>
    <submittedName>
        <fullName evidence="1">Uncharacterized protein</fullName>
    </submittedName>
</protein>
<dbReference type="OrthoDB" id="446991at2759"/>
<name>A0A1Q9CVW6_SYMMI</name>
<dbReference type="AlphaFoldDB" id="A0A1Q9CVW6"/>
<accession>A0A1Q9CVW6</accession>
<evidence type="ECO:0000313" key="2">
    <source>
        <dbReference type="Proteomes" id="UP000186817"/>
    </source>
</evidence>
<sequence>MGPGNTGAQGSIALGPWAVLKAQRDRGLVRRPPNKRSEMAVVCPPTPRLLPAEDPLLEMEPLELPSMVEEEDCLEAFWKPASGNRDSVMTDVAVWRYPAQCAQDASTVGDEAAMWTVTSARQTTDGNRVSFWHDLVELIRRTEADVEAGTMPEVWLPEAVEEEEKAIEESLFFAGAPSFGPAFKPGPSWELRGACAGLQGERGCGVIRLASSVCSTRCSSPGGMSQGTECLPNEDSPWPAYPTCRENTTMPVAFELLVNGGYTLDASEQYRGPSKTIFEVGSSLPPA</sequence>
<organism evidence="1 2">
    <name type="scientific">Symbiodinium microadriaticum</name>
    <name type="common">Dinoflagellate</name>
    <name type="synonym">Zooxanthella microadriatica</name>
    <dbReference type="NCBI Taxonomy" id="2951"/>
    <lineage>
        <taxon>Eukaryota</taxon>
        <taxon>Sar</taxon>
        <taxon>Alveolata</taxon>
        <taxon>Dinophyceae</taxon>
        <taxon>Suessiales</taxon>
        <taxon>Symbiodiniaceae</taxon>
        <taxon>Symbiodinium</taxon>
    </lineage>
</organism>
<dbReference type="Proteomes" id="UP000186817">
    <property type="component" value="Unassembled WGS sequence"/>
</dbReference>
<keyword evidence="2" id="KW-1185">Reference proteome</keyword>
<gene>
    <name evidence="1" type="ORF">AK812_SmicGene31746</name>
</gene>
<dbReference type="EMBL" id="LSRX01000882">
    <property type="protein sequence ID" value="OLP87082.1"/>
    <property type="molecule type" value="Genomic_DNA"/>
</dbReference>
<proteinExistence type="predicted"/>
<comment type="caution">
    <text evidence="1">The sequence shown here is derived from an EMBL/GenBank/DDBJ whole genome shotgun (WGS) entry which is preliminary data.</text>
</comment>